<dbReference type="InterPro" id="IPR018702">
    <property type="entry name" value="DUF2207"/>
</dbReference>
<feature type="transmembrane region" description="Helical" evidence="1">
    <location>
        <begin position="230"/>
        <end position="248"/>
    </location>
</feature>
<accession>A0A921EQ26</accession>
<feature type="domain" description="DUF2207" evidence="3">
    <location>
        <begin position="28"/>
        <end position="165"/>
    </location>
</feature>
<feature type="transmembrane region" description="Helical" evidence="1">
    <location>
        <begin position="405"/>
        <end position="438"/>
    </location>
</feature>
<dbReference type="Proteomes" id="UP000712713">
    <property type="component" value="Unassembled WGS sequence"/>
</dbReference>
<feature type="domain" description="Predicted membrane protein YciQ-like C-terminal" evidence="4">
    <location>
        <begin position="278"/>
        <end position="503"/>
    </location>
</feature>
<dbReference type="InterPro" id="IPR048389">
    <property type="entry name" value="YciQ-like_C"/>
</dbReference>
<dbReference type="EMBL" id="DYZF01000279">
    <property type="protein sequence ID" value="HJE52487.1"/>
    <property type="molecule type" value="Genomic_DNA"/>
</dbReference>
<reference evidence="5" key="2">
    <citation type="submission" date="2021-09" db="EMBL/GenBank/DDBJ databases">
        <authorList>
            <person name="Gilroy R."/>
        </authorList>
    </citation>
    <scope>NUCLEOTIDE SEQUENCE</scope>
    <source>
        <strain evidence="5">ChiGjej3B3-7470</strain>
    </source>
</reference>
<evidence type="ECO:0000256" key="2">
    <source>
        <dbReference type="SAM" id="SignalP"/>
    </source>
</evidence>
<keyword evidence="1" id="KW-0812">Transmembrane</keyword>
<name>A0A921EQ26_9ACTN</name>
<sequence>MRLRATLIVSLLLLVLGVPTARADSAGEVDVDVVVAADGAVSVTQVVHFDGDGFTQTLPKRRDIDDAAYYQYEVTEVAASSGSTPADLATEETSDHIQVSARGESPITLSYTVRGATHSDDGPQGDVTVMEWPVLAGLTIPVERVAGTISGPARPHVVDCFAGPHGGVGKCALISGGTFDAPQPSFQDGPRDAGDEIVLMVAYAVAEVAPTASIGEVWTLDRAFDASPQALAAAALAALFGGAFIYWLHRRTGRDVGHSETVRPVGSFVPVGAGESVFEVPTAVRPGHVGTVADESVDPVDITATLLDLAVRGHLRITELPKPPHGLLDWQLERRPGPDDLARFERELLDAVAPAEGPCLVSELPERLDGRIERIQDALYDDVVERGWFESRPDSTRSSWRTRGWVGFGVAAVAAALLIAFTTFGIVALVLLAVAASLVLVADQMPRRTAAGSELLSGLHALSALLLTHPTNHMPAGREVDEISTLLPYTVVLGGKDRWLDAMVAADVDDSPDPDALDWYHAPDTWHLQDLPASLTQFVHTVQGELFAR</sequence>
<dbReference type="AlphaFoldDB" id="A0A921EQ26"/>
<protein>
    <submittedName>
        <fullName evidence="5">DUF2207 domain-containing protein</fullName>
    </submittedName>
</protein>
<dbReference type="Pfam" id="PF09972">
    <property type="entry name" value="DUF2207"/>
    <property type="match status" value="1"/>
</dbReference>
<dbReference type="Pfam" id="PF20990">
    <property type="entry name" value="DUF2207_C"/>
    <property type="match status" value="1"/>
</dbReference>
<evidence type="ECO:0000313" key="6">
    <source>
        <dbReference type="Proteomes" id="UP000712713"/>
    </source>
</evidence>
<proteinExistence type="predicted"/>
<evidence type="ECO:0000259" key="3">
    <source>
        <dbReference type="Pfam" id="PF09972"/>
    </source>
</evidence>
<gene>
    <name evidence="5" type="ORF">K8V15_11030</name>
</gene>
<keyword evidence="1" id="KW-0472">Membrane</keyword>
<keyword evidence="2" id="KW-0732">Signal</keyword>
<feature type="signal peptide" evidence="2">
    <location>
        <begin position="1"/>
        <end position="23"/>
    </location>
</feature>
<evidence type="ECO:0000256" key="1">
    <source>
        <dbReference type="SAM" id="Phobius"/>
    </source>
</evidence>
<evidence type="ECO:0000313" key="5">
    <source>
        <dbReference type="EMBL" id="HJE52487.1"/>
    </source>
</evidence>
<feature type="chain" id="PRO_5037089452" evidence="2">
    <location>
        <begin position="24"/>
        <end position="549"/>
    </location>
</feature>
<comment type="caution">
    <text evidence="5">The sequence shown here is derived from an EMBL/GenBank/DDBJ whole genome shotgun (WGS) entry which is preliminary data.</text>
</comment>
<organism evidence="5 6">
    <name type="scientific">Tessaracoccus flavescens</name>
    <dbReference type="NCBI Taxonomy" id="399497"/>
    <lineage>
        <taxon>Bacteria</taxon>
        <taxon>Bacillati</taxon>
        <taxon>Actinomycetota</taxon>
        <taxon>Actinomycetes</taxon>
        <taxon>Propionibacteriales</taxon>
        <taxon>Propionibacteriaceae</taxon>
        <taxon>Tessaracoccus</taxon>
    </lineage>
</organism>
<evidence type="ECO:0000259" key="4">
    <source>
        <dbReference type="Pfam" id="PF20990"/>
    </source>
</evidence>
<reference evidence="5" key="1">
    <citation type="journal article" date="2021" name="PeerJ">
        <title>Extensive microbial diversity within the chicken gut microbiome revealed by metagenomics and culture.</title>
        <authorList>
            <person name="Gilroy R."/>
            <person name="Ravi A."/>
            <person name="Getino M."/>
            <person name="Pursley I."/>
            <person name="Horton D.L."/>
            <person name="Alikhan N.F."/>
            <person name="Baker D."/>
            <person name="Gharbi K."/>
            <person name="Hall N."/>
            <person name="Watson M."/>
            <person name="Adriaenssens E.M."/>
            <person name="Foster-Nyarko E."/>
            <person name="Jarju S."/>
            <person name="Secka A."/>
            <person name="Antonio M."/>
            <person name="Oren A."/>
            <person name="Chaudhuri R.R."/>
            <person name="La Ragione R."/>
            <person name="Hildebrand F."/>
            <person name="Pallen M.J."/>
        </authorList>
    </citation>
    <scope>NUCLEOTIDE SEQUENCE</scope>
    <source>
        <strain evidence="5">ChiGjej3B3-7470</strain>
    </source>
</reference>
<keyword evidence="1" id="KW-1133">Transmembrane helix</keyword>